<dbReference type="Proteomes" id="UP000006061">
    <property type="component" value="Chromosome"/>
</dbReference>
<keyword evidence="3" id="KW-1185">Reference proteome</keyword>
<dbReference type="HOGENOM" id="CLU_2257858_0_0_0"/>
<evidence type="ECO:0000313" key="2">
    <source>
        <dbReference type="EMBL" id="AFM20954.1"/>
    </source>
</evidence>
<dbReference type="KEGG" id="amo:Anamo_0294"/>
<feature type="compositionally biased region" description="Basic and acidic residues" evidence="1">
    <location>
        <begin position="92"/>
        <end position="103"/>
    </location>
</feature>
<organism evidence="2 3">
    <name type="scientific">Acetomicrobium mobile (strain ATCC BAA-54 / DSM 13181 / JCM 12221 / NGA)</name>
    <name type="common">Anaerobaculum mobile</name>
    <dbReference type="NCBI Taxonomy" id="891968"/>
    <lineage>
        <taxon>Bacteria</taxon>
        <taxon>Thermotogati</taxon>
        <taxon>Synergistota</taxon>
        <taxon>Synergistia</taxon>
        <taxon>Synergistales</taxon>
        <taxon>Acetomicrobiaceae</taxon>
        <taxon>Acetomicrobium</taxon>
    </lineage>
</organism>
<sequence>MLRPIQWQITMLKAGQEDLLSKDAASSASQFTMRQEAIEAAERDQSQVKRKENTPATNKLAADDRNSPKKGNFSGKKKRRSQLANADAGVNSEEKHEGLDIYA</sequence>
<name>I4BUJ7_ACEMN</name>
<dbReference type="AlphaFoldDB" id="I4BUJ7"/>
<protein>
    <submittedName>
        <fullName evidence="2">Uncharacterized protein</fullName>
    </submittedName>
</protein>
<feature type="region of interest" description="Disordered" evidence="1">
    <location>
        <begin position="39"/>
        <end position="103"/>
    </location>
</feature>
<gene>
    <name evidence="2" type="ordered locus">Anamo_0294</name>
</gene>
<feature type="compositionally biased region" description="Basic and acidic residues" evidence="1">
    <location>
        <begin position="39"/>
        <end position="53"/>
    </location>
</feature>
<dbReference type="STRING" id="891968.Anamo_0294"/>
<dbReference type="EMBL" id="CP003198">
    <property type="protein sequence ID" value="AFM20954.1"/>
    <property type="molecule type" value="Genomic_DNA"/>
</dbReference>
<proteinExistence type="predicted"/>
<accession>I4BUJ7</accession>
<evidence type="ECO:0000313" key="3">
    <source>
        <dbReference type="Proteomes" id="UP000006061"/>
    </source>
</evidence>
<reference evidence="3" key="1">
    <citation type="journal article" date="2013" name="Stand. Genomic Sci.">
        <title>Complete genome sequence of the moderate thermophile Anaerobaculum mobile type strain (NGA(T)).</title>
        <authorList>
            <person name="Mavromatis K."/>
            <person name="Stackebrandt E."/>
            <person name="Held B."/>
            <person name="Lapidus A."/>
            <person name="Nolan M."/>
            <person name="Lucas S."/>
            <person name="Hammon N."/>
            <person name="Deshpande S."/>
            <person name="Cheng J.F."/>
            <person name="Tapia R."/>
            <person name="Goodwin L.A."/>
            <person name="Pitluck S."/>
            <person name="Liolios K."/>
            <person name="Pagani I."/>
            <person name="Ivanova N."/>
            <person name="Mikhailova N."/>
            <person name="Huntemann M."/>
            <person name="Pati A."/>
            <person name="Chen A."/>
            <person name="Palaniappan K."/>
            <person name="Land M."/>
            <person name="Rohde M."/>
            <person name="Spring S."/>
            <person name="Goker M."/>
            <person name="Woyke T."/>
            <person name="Detter J.C."/>
            <person name="Bristow J."/>
            <person name="Eisen J.A."/>
            <person name="Markowitz V."/>
            <person name="Hugenholtz P."/>
            <person name="Klenk H.P."/>
            <person name="Kyrpides N.C."/>
        </authorList>
    </citation>
    <scope>NUCLEOTIDE SEQUENCE</scope>
    <source>
        <strain evidence="3">ATCC BAA-54 / DSM 13181 / NGA</strain>
    </source>
</reference>
<evidence type="ECO:0000256" key="1">
    <source>
        <dbReference type="SAM" id="MobiDB-lite"/>
    </source>
</evidence>